<gene>
    <name evidence="2" type="ORF">Pan216_04470</name>
</gene>
<evidence type="ECO:0000259" key="1">
    <source>
        <dbReference type="Pfam" id="PF14024"/>
    </source>
</evidence>
<reference evidence="2 3" key="1">
    <citation type="submission" date="2019-02" db="EMBL/GenBank/DDBJ databases">
        <title>Deep-cultivation of Planctomycetes and their phenomic and genomic characterization uncovers novel biology.</title>
        <authorList>
            <person name="Wiegand S."/>
            <person name="Jogler M."/>
            <person name="Boedeker C."/>
            <person name="Pinto D."/>
            <person name="Vollmers J."/>
            <person name="Rivas-Marin E."/>
            <person name="Kohn T."/>
            <person name="Peeters S.H."/>
            <person name="Heuer A."/>
            <person name="Rast P."/>
            <person name="Oberbeckmann S."/>
            <person name="Bunk B."/>
            <person name="Jeske O."/>
            <person name="Meyerdierks A."/>
            <person name="Storesund J.E."/>
            <person name="Kallscheuer N."/>
            <person name="Luecker S."/>
            <person name="Lage O.M."/>
            <person name="Pohl T."/>
            <person name="Merkel B.J."/>
            <person name="Hornburger P."/>
            <person name="Mueller R.-W."/>
            <person name="Bruemmer F."/>
            <person name="Labrenz M."/>
            <person name="Spormann A.M."/>
            <person name="Op den Camp H."/>
            <person name="Overmann J."/>
            <person name="Amann R."/>
            <person name="Jetten M.S.M."/>
            <person name="Mascher T."/>
            <person name="Medema M.H."/>
            <person name="Devos D.P."/>
            <person name="Kaster A.-K."/>
            <person name="Ovreas L."/>
            <person name="Rohde M."/>
            <person name="Galperin M.Y."/>
            <person name="Jogler C."/>
        </authorList>
    </citation>
    <scope>NUCLEOTIDE SEQUENCE [LARGE SCALE GENOMIC DNA]</scope>
    <source>
        <strain evidence="2 3">Pan216</strain>
    </source>
</reference>
<name>A0A518AY12_9BACT</name>
<dbReference type="Proteomes" id="UP000317093">
    <property type="component" value="Chromosome"/>
</dbReference>
<organism evidence="2 3">
    <name type="scientific">Kolteria novifilia</name>
    <dbReference type="NCBI Taxonomy" id="2527975"/>
    <lineage>
        <taxon>Bacteria</taxon>
        <taxon>Pseudomonadati</taxon>
        <taxon>Planctomycetota</taxon>
        <taxon>Planctomycetia</taxon>
        <taxon>Kolteriales</taxon>
        <taxon>Kolteriaceae</taxon>
        <taxon>Kolteria</taxon>
    </lineage>
</organism>
<dbReference type="AlphaFoldDB" id="A0A518AY12"/>
<sequence length="303" mass="35083">MVDGLVDIDALNLREPNGISDERSRMIDMLESVLRENGMTQQIKRMWSRLIKKRAREYYGSLPSRSELKDMSDKDLEASKLYSAKHKYFAERAIHGYLRSMNLSLDDKEASGVASILENLRQERKPKSRFPADRRKMSEEVFWDVISTCRDQAEEDEDFPGLLVEKLESFGKRSIVTFQNILSERMSKLYRQDLWAIAAIVNGGFGSDDGFEYFRAWIISQGSEAYQRWLDAPEKAAEAIEPGDNVECELLLYAAPEAYSSKDGGDIYDHVRDVPQELTGEPWQEDDLPKLYPKLWKRFVKRK</sequence>
<proteinExistence type="predicted"/>
<evidence type="ECO:0000313" key="2">
    <source>
        <dbReference type="EMBL" id="QDU59616.1"/>
    </source>
</evidence>
<protein>
    <recommendedName>
        <fullName evidence="1">DUF4240 domain-containing protein</fullName>
    </recommendedName>
</protein>
<accession>A0A518AY12</accession>
<dbReference type="InterPro" id="IPR025334">
    <property type="entry name" value="DUF4240"/>
</dbReference>
<dbReference type="EMBL" id="CP036279">
    <property type="protein sequence ID" value="QDU59616.1"/>
    <property type="molecule type" value="Genomic_DNA"/>
</dbReference>
<keyword evidence="3" id="KW-1185">Reference proteome</keyword>
<evidence type="ECO:0000313" key="3">
    <source>
        <dbReference type="Proteomes" id="UP000317093"/>
    </source>
</evidence>
<feature type="domain" description="DUF4240" evidence="1">
    <location>
        <begin position="137"/>
        <end position="260"/>
    </location>
</feature>
<dbReference type="Pfam" id="PF14024">
    <property type="entry name" value="DUF4240"/>
    <property type="match status" value="1"/>
</dbReference>
<dbReference type="KEGG" id="knv:Pan216_04470"/>